<evidence type="ECO:0000313" key="10">
    <source>
        <dbReference type="EMBL" id="QEV10229.1"/>
    </source>
</evidence>
<feature type="compositionally biased region" description="Low complexity" evidence="8">
    <location>
        <begin position="13"/>
        <end position="25"/>
    </location>
</feature>
<keyword evidence="4" id="KW-0732">Signal</keyword>
<feature type="region of interest" description="Disordered" evidence="8">
    <location>
        <begin position="1"/>
        <end position="25"/>
    </location>
</feature>
<proteinExistence type="predicted"/>
<gene>
    <name evidence="10" type="ORF">CP972_12965</name>
</gene>
<evidence type="ECO:0000259" key="9">
    <source>
        <dbReference type="PROSITE" id="PS51884"/>
    </source>
</evidence>
<evidence type="ECO:0000313" key="11">
    <source>
        <dbReference type="Proteomes" id="UP000326041"/>
    </source>
</evidence>
<feature type="domain" description="Chaplin" evidence="9">
    <location>
        <begin position="63"/>
        <end position="103"/>
    </location>
</feature>
<keyword evidence="2" id="KW-0134">Cell wall</keyword>
<feature type="domain" description="Chaplin" evidence="9">
    <location>
        <begin position="209"/>
        <end position="249"/>
    </location>
</feature>
<feature type="region of interest" description="Disordered" evidence="8">
    <location>
        <begin position="100"/>
        <end position="145"/>
    </location>
</feature>
<keyword evidence="11" id="KW-1185">Reference proteome</keyword>
<keyword evidence="5" id="KW-0130">Cell adhesion</keyword>
<accession>A0ABX6B6A9</accession>
<feature type="compositionally biased region" description="Low complexity" evidence="8">
    <location>
        <begin position="272"/>
        <end position="290"/>
    </location>
</feature>
<feature type="region of interest" description="Disordered" evidence="8">
    <location>
        <begin position="171"/>
        <end position="208"/>
    </location>
</feature>
<evidence type="ECO:0000256" key="7">
    <source>
        <dbReference type="PROSITE-ProRule" id="PRU01232"/>
    </source>
</evidence>
<evidence type="ECO:0000256" key="4">
    <source>
        <dbReference type="ARBA" id="ARBA00022729"/>
    </source>
</evidence>
<protein>
    <submittedName>
        <fullName evidence="10">Chaplin</fullName>
    </submittedName>
</protein>
<evidence type="ECO:0000256" key="2">
    <source>
        <dbReference type="ARBA" id="ARBA00022512"/>
    </source>
</evidence>
<keyword evidence="3" id="KW-0964">Secreted</keyword>
<name>A0ABX6B6A9_9ACTN</name>
<feature type="domain" description="Chaplin" evidence="9">
    <location>
        <begin position="136"/>
        <end position="176"/>
    </location>
</feature>
<evidence type="ECO:0000256" key="8">
    <source>
        <dbReference type="SAM" id="MobiDB-lite"/>
    </source>
</evidence>
<evidence type="ECO:0000256" key="3">
    <source>
        <dbReference type="ARBA" id="ARBA00022525"/>
    </source>
</evidence>
<reference evidence="10 11" key="1">
    <citation type="submission" date="2017-09" db="EMBL/GenBank/DDBJ databases">
        <authorList>
            <person name="Lee N."/>
            <person name="Cho B.-K."/>
        </authorList>
    </citation>
    <scope>NUCLEOTIDE SEQUENCE [LARGE SCALE GENOMIC DNA]</scope>
    <source>
        <strain evidence="10 11">ATCC 13879</strain>
    </source>
</reference>
<feature type="compositionally biased region" description="Basic and acidic residues" evidence="8">
    <location>
        <begin position="178"/>
        <end position="196"/>
    </location>
</feature>
<dbReference type="Proteomes" id="UP000326041">
    <property type="component" value="Chromosome"/>
</dbReference>
<dbReference type="Pfam" id="PF03777">
    <property type="entry name" value="ChpA-C"/>
    <property type="match status" value="3"/>
</dbReference>
<dbReference type="InterPro" id="IPR005528">
    <property type="entry name" value="ChpA-H"/>
</dbReference>
<evidence type="ECO:0000256" key="6">
    <source>
        <dbReference type="ARBA" id="ARBA00023087"/>
    </source>
</evidence>
<dbReference type="EMBL" id="CP023697">
    <property type="protein sequence ID" value="QEV10229.1"/>
    <property type="molecule type" value="Genomic_DNA"/>
</dbReference>
<organism evidence="10 11">
    <name type="scientific">Streptomyces prasinus</name>
    <dbReference type="NCBI Taxonomy" id="67345"/>
    <lineage>
        <taxon>Bacteria</taxon>
        <taxon>Bacillati</taxon>
        <taxon>Actinomycetota</taxon>
        <taxon>Actinomycetes</taxon>
        <taxon>Kitasatosporales</taxon>
        <taxon>Streptomycetaceae</taxon>
        <taxon>Streptomyces</taxon>
    </lineage>
</organism>
<evidence type="ECO:0000256" key="1">
    <source>
        <dbReference type="ARBA" id="ARBA00004191"/>
    </source>
</evidence>
<dbReference type="PROSITE" id="PS51884">
    <property type="entry name" value="CHAPLIN"/>
    <property type="match status" value="3"/>
</dbReference>
<feature type="region of interest" description="Disordered" evidence="8">
    <location>
        <begin position="249"/>
        <end position="303"/>
    </location>
</feature>
<comment type="subcellular location">
    <subcellularLocation>
        <location evidence="1">Secreted</location>
        <location evidence="1">Cell wall</location>
    </subcellularLocation>
</comment>
<sequence length="332" mass="33075">MADFGRRSPCPGRLSTSSSRKTTTLRQTLSRGAFAAAAATGLLSLYGAPALADTYAEGAATNSPGVLSGNNVQAPIEVPVNVCGNTVGVVSALNEASGNTCVNGSHHEDRSEQRSSGASQGRSGGGAHAEGVAKNSPGVLSGNNVQAPVHAPVNVCGNTVDVVGALNTASDNTCVNGSHHEDRSEQRTSGTSRDRSGGGAHAEGVAEGSPGVLSGNLVQVPVHAPVNVCGNSIGVLGLLNSAYDNDCGNGYTPDEPRTPVAEPEGETPSSPPVRTHTPPATPATYTPPAAGEEQPQLAHTGSDNALLASGAGAALLVGGALLYRRGRAAARG</sequence>
<keyword evidence="6 7" id="KW-0034">Amyloid</keyword>
<dbReference type="NCBIfam" id="TIGR01167">
    <property type="entry name" value="LPXTG_anchor"/>
    <property type="match status" value="1"/>
</dbReference>
<evidence type="ECO:0000256" key="5">
    <source>
        <dbReference type="ARBA" id="ARBA00022889"/>
    </source>
</evidence>